<dbReference type="GeneID" id="108681893"/>
<dbReference type="PANTHER" id="PTHR23347">
    <property type="entry name" value="COLORECTAL MUTANT CANCER PROTEIN MCC PROTEIN -RELATED"/>
    <property type="match status" value="1"/>
</dbReference>
<evidence type="ECO:0000256" key="1">
    <source>
        <dbReference type="SAM" id="MobiDB-lite"/>
    </source>
</evidence>
<evidence type="ECO:0000313" key="4">
    <source>
        <dbReference type="RefSeq" id="XP_018026462.2"/>
    </source>
</evidence>
<proteinExistence type="predicted"/>
<evidence type="ECO:0000313" key="3">
    <source>
        <dbReference type="Proteomes" id="UP000694843"/>
    </source>
</evidence>
<reference evidence="4" key="1">
    <citation type="submission" date="2025-08" db="UniProtKB">
        <authorList>
            <consortium name="RefSeq"/>
        </authorList>
    </citation>
    <scope>IDENTIFICATION</scope>
</reference>
<feature type="domain" description="Harmonin-binding protein USHBP1 PDZ-binding" evidence="2">
    <location>
        <begin position="101"/>
        <end position="164"/>
    </location>
</feature>
<sequence>MGLYTGHGPTPRPALGPDIEDPPVICKMAERVRLKRSNILGQVTGSDLRHVGVTSTSVAEQLTTTLNEESNSQELFHALASAGGTLAPYDRLHEYQVEIERINAKLDHLRAQNTVLNISLDESKSHCDHLSMLMGKYESNATALQLTNETLDMTVEALEVLVALLESELGLFLATYRASERSRGLKQGLKSREVYQDG</sequence>
<dbReference type="Proteomes" id="UP000694843">
    <property type="component" value="Unplaced"/>
</dbReference>
<name>A0A8B7PM46_HYAAZ</name>
<dbReference type="InterPro" id="IPR040171">
    <property type="entry name" value="USBP1-like"/>
</dbReference>
<protein>
    <submittedName>
        <fullName evidence="4">Colorectal mutant cancer protein</fullName>
    </submittedName>
</protein>
<dbReference type="PANTHER" id="PTHR23347:SF6">
    <property type="entry name" value="FI17904P1"/>
    <property type="match status" value="1"/>
</dbReference>
<dbReference type="InterPro" id="IPR019536">
    <property type="entry name" value="USHBP1_PDZ-bd"/>
</dbReference>
<feature type="non-terminal residue" evidence="4">
    <location>
        <position position="198"/>
    </location>
</feature>
<organism evidence="3 4">
    <name type="scientific">Hyalella azteca</name>
    <name type="common">Amphipod</name>
    <dbReference type="NCBI Taxonomy" id="294128"/>
    <lineage>
        <taxon>Eukaryota</taxon>
        <taxon>Metazoa</taxon>
        <taxon>Ecdysozoa</taxon>
        <taxon>Arthropoda</taxon>
        <taxon>Crustacea</taxon>
        <taxon>Multicrustacea</taxon>
        <taxon>Malacostraca</taxon>
        <taxon>Eumalacostraca</taxon>
        <taxon>Peracarida</taxon>
        <taxon>Amphipoda</taxon>
        <taxon>Senticaudata</taxon>
        <taxon>Talitrida</taxon>
        <taxon>Talitroidea</taxon>
        <taxon>Hyalellidae</taxon>
        <taxon>Hyalella</taxon>
    </lineage>
</organism>
<feature type="region of interest" description="Disordered" evidence="1">
    <location>
        <begin position="1"/>
        <end position="21"/>
    </location>
</feature>
<dbReference type="RefSeq" id="XP_018026462.2">
    <property type="nucleotide sequence ID" value="XM_018170973.2"/>
</dbReference>
<dbReference type="AlphaFoldDB" id="A0A8B7PM46"/>
<keyword evidence="3" id="KW-1185">Reference proteome</keyword>
<evidence type="ECO:0000259" key="2">
    <source>
        <dbReference type="Pfam" id="PF10506"/>
    </source>
</evidence>
<accession>A0A8B7PM46</accession>
<dbReference type="KEGG" id="hazt:108681893"/>
<dbReference type="Pfam" id="PF10506">
    <property type="entry name" value="USHBP1_PDZ-bd"/>
    <property type="match status" value="1"/>
</dbReference>
<dbReference type="OrthoDB" id="6256369at2759"/>
<gene>
    <name evidence="4" type="primary">LOC108681893</name>
</gene>